<dbReference type="SUPFAM" id="SSF51905">
    <property type="entry name" value="FAD/NAD(P)-binding domain"/>
    <property type="match status" value="1"/>
</dbReference>
<dbReference type="AlphaFoldDB" id="A0A2V5LUK1"/>
<evidence type="ECO:0000256" key="2">
    <source>
        <dbReference type="ARBA" id="ARBA00023033"/>
    </source>
</evidence>
<gene>
    <name evidence="4" type="ORF">CVV68_11560</name>
</gene>
<evidence type="ECO:0000256" key="1">
    <source>
        <dbReference type="ARBA" id="ARBA00023002"/>
    </source>
</evidence>
<evidence type="ECO:0000259" key="3">
    <source>
        <dbReference type="Pfam" id="PF01494"/>
    </source>
</evidence>
<dbReference type="PANTHER" id="PTHR13789:SF309">
    <property type="entry name" value="PUTATIVE (AFU_ORTHOLOGUE AFUA_6G14510)-RELATED"/>
    <property type="match status" value="1"/>
</dbReference>
<dbReference type="GO" id="GO:0004497">
    <property type="term" value="F:monooxygenase activity"/>
    <property type="evidence" value="ECO:0007669"/>
    <property type="project" value="UniProtKB-KW"/>
</dbReference>
<dbReference type="EMBL" id="QJVD01000011">
    <property type="protein sequence ID" value="PYI67047.1"/>
    <property type="molecule type" value="Genomic_DNA"/>
</dbReference>
<protein>
    <recommendedName>
        <fullName evidence="3">FAD-binding domain-containing protein</fullName>
    </recommendedName>
</protein>
<accession>A0A2V5LUK1</accession>
<dbReference type="RefSeq" id="WP_110501158.1">
    <property type="nucleotide sequence ID" value="NZ_QJVD01000011.1"/>
</dbReference>
<dbReference type="PRINTS" id="PR00420">
    <property type="entry name" value="RNGMNOXGNASE"/>
</dbReference>
<evidence type="ECO:0000313" key="5">
    <source>
        <dbReference type="Proteomes" id="UP000247832"/>
    </source>
</evidence>
<dbReference type="OrthoDB" id="3356051at2"/>
<proteinExistence type="predicted"/>
<name>A0A2V5LUK1_9MICC</name>
<comment type="caution">
    <text evidence="4">The sequence shown here is derived from an EMBL/GenBank/DDBJ whole genome shotgun (WGS) entry which is preliminary data.</text>
</comment>
<dbReference type="InterPro" id="IPR002938">
    <property type="entry name" value="FAD-bd"/>
</dbReference>
<sequence length="349" mass="35933">MKGNAVVIGGGVGGLAAARALALKGWGVAVRERSPALPATGTALGLWPEALAALDELGVGEKVRSASARVADAGTAGLRTPGGRTLVSMNAGGGLHLISRPALLAVLADGVDLDFGDEVADQRGLAGVDLLVGADGTNSATRRMVFGERYGARTLGAVVWRGTVDGTVGSYGETWAPGAMFGITPAGPDSSNWYACLDAGGTFKPPHRQHLQDVFGSWRSGVAEVLERVDEASILHHELFEIPPLPSYVNGNTALVGDAAHSMAPFLGRGACEALVDGAALGRCLGEAATVAEGLAAYDRLRRAKTQRMAAMSRRMGRLAMMRHGFVARNVALGAAGGVLRLGASLRHR</sequence>
<keyword evidence="5" id="KW-1185">Reference proteome</keyword>
<organism evidence="4 5">
    <name type="scientific">Arthrobacter livingstonensis</name>
    <dbReference type="NCBI Taxonomy" id="670078"/>
    <lineage>
        <taxon>Bacteria</taxon>
        <taxon>Bacillati</taxon>
        <taxon>Actinomycetota</taxon>
        <taxon>Actinomycetes</taxon>
        <taxon>Micrococcales</taxon>
        <taxon>Micrococcaceae</taxon>
        <taxon>Arthrobacter</taxon>
    </lineage>
</organism>
<dbReference type="InterPro" id="IPR036188">
    <property type="entry name" value="FAD/NAD-bd_sf"/>
</dbReference>
<keyword evidence="2" id="KW-0503">Monooxygenase</keyword>
<dbReference type="Gene3D" id="3.50.50.60">
    <property type="entry name" value="FAD/NAD(P)-binding domain"/>
    <property type="match status" value="1"/>
</dbReference>
<feature type="domain" description="FAD-binding" evidence="3">
    <location>
        <begin position="5"/>
        <end position="69"/>
    </location>
</feature>
<feature type="domain" description="FAD-binding" evidence="3">
    <location>
        <begin position="129"/>
        <end position="310"/>
    </location>
</feature>
<dbReference type="PANTHER" id="PTHR13789">
    <property type="entry name" value="MONOOXYGENASE"/>
    <property type="match status" value="1"/>
</dbReference>
<dbReference type="Pfam" id="PF01494">
    <property type="entry name" value="FAD_binding_3"/>
    <property type="match status" value="2"/>
</dbReference>
<dbReference type="InterPro" id="IPR050493">
    <property type="entry name" value="FAD-dep_Monooxygenase_BioMet"/>
</dbReference>
<evidence type="ECO:0000313" key="4">
    <source>
        <dbReference type="EMBL" id="PYI67047.1"/>
    </source>
</evidence>
<reference evidence="4 5" key="1">
    <citation type="submission" date="2018-05" db="EMBL/GenBank/DDBJ databases">
        <title>Genetic diversity of glacier-inhabiting Cryobacterium bacteria in China and description of Cryobacterium mengkeensis sp. nov. and Arthrobacter glacialis sp. nov.</title>
        <authorList>
            <person name="Liu Q."/>
            <person name="Xin Y.-H."/>
        </authorList>
    </citation>
    <scope>NUCLEOTIDE SEQUENCE [LARGE SCALE GENOMIC DNA]</scope>
    <source>
        <strain evidence="4 5">LI2</strain>
    </source>
</reference>
<keyword evidence="1" id="KW-0560">Oxidoreductase</keyword>
<dbReference type="GO" id="GO:0071949">
    <property type="term" value="F:FAD binding"/>
    <property type="evidence" value="ECO:0007669"/>
    <property type="project" value="InterPro"/>
</dbReference>
<dbReference type="Proteomes" id="UP000247832">
    <property type="component" value="Unassembled WGS sequence"/>
</dbReference>